<dbReference type="AlphaFoldDB" id="A0A2N8PR39"/>
<dbReference type="EMBL" id="LJSN01000001">
    <property type="protein sequence ID" value="PNE43505.1"/>
    <property type="molecule type" value="Genomic_DNA"/>
</dbReference>
<sequence>MSDPVQQWDDILADILVECGHCCGPMSPLPAGAAEPRYECLQRTHPQCTNAAMSALELEEYVAYAVLGEMAKPAVAEALTQALLHSFETDLPPAGERAVMKALTGVPADLNRYLDEDVFSPRWLADWWNRRAARAPHHKRQLCRAFFVKIELRTEPVPEPAALHDDRVVLHWKTWDNPAGSTGLGGTL</sequence>
<comment type="caution">
    <text evidence="1">The sequence shown here is derived from an EMBL/GenBank/DDBJ whole genome shotgun (WGS) entry which is preliminary data.</text>
</comment>
<name>A0A2N8PR39_STRNR</name>
<proteinExistence type="predicted"/>
<evidence type="ECO:0000313" key="2">
    <source>
        <dbReference type="Proteomes" id="UP000236047"/>
    </source>
</evidence>
<keyword evidence="2" id="KW-1185">Reference proteome</keyword>
<protein>
    <submittedName>
        <fullName evidence="1">Uncharacterized protein</fullName>
    </submittedName>
</protein>
<gene>
    <name evidence="1" type="ORF">AOB60_00930</name>
</gene>
<dbReference type="Proteomes" id="UP000236047">
    <property type="component" value="Unassembled WGS sequence"/>
</dbReference>
<organism evidence="1 2">
    <name type="scientific">Streptomyces noursei</name>
    <name type="common">Streptomyces albulus</name>
    <dbReference type="NCBI Taxonomy" id="1971"/>
    <lineage>
        <taxon>Bacteria</taxon>
        <taxon>Bacillati</taxon>
        <taxon>Actinomycetota</taxon>
        <taxon>Actinomycetes</taxon>
        <taxon>Kitasatosporales</taxon>
        <taxon>Streptomycetaceae</taxon>
        <taxon>Streptomyces</taxon>
    </lineage>
</organism>
<dbReference type="RefSeq" id="WP_102922432.1">
    <property type="nucleotide sequence ID" value="NZ_LJSN01000001.1"/>
</dbReference>
<accession>A0A2N8PR39</accession>
<reference evidence="2" key="1">
    <citation type="submission" date="2015-09" db="EMBL/GenBank/DDBJ databases">
        <authorList>
            <person name="Graham D.E."/>
            <person name="Mahan K.M."/>
            <person name="Klingeman D.M."/>
            <person name="Fida T."/>
            <person name="Giannone R.J."/>
            <person name="Hettich R.L."/>
            <person name="Parry R.J."/>
            <person name="Spain J.C."/>
        </authorList>
    </citation>
    <scope>NUCLEOTIDE SEQUENCE [LARGE SCALE GENOMIC DNA]</scope>
    <source>
        <strain evidence="2">JCM 4701</strain>
    </source>
</reference>
<evidence type="ECO:0000313" key="1">
    <source>
        <dbReference type="EMBL" id="PNE43505.1"/>
    </source>
</evidence>